<dbReference type="Proteomes" id="UP000004935">
    <property type="component" value="Unassembled WGS sequence"/>
</dbReference>
<accession>B0MFN8</accession>
<reference evidence="1" key="1">
    <citation type="submission" date="2007-11" db="EMBL/GenBank/DDBJ databases">
        <authorList>
            <person name="Fulton L."/>
            <person name="Clifton S."/>
            <person name="Fulton B."/>
            <person name="Xu J."/>
            <person name="Minx P."/>
            <person name="Pepin K.H."/>
            <person name="Johnson M."/>
            <person name="Thiruvilangam P."/>
            <person name="Bhonagiri V."/>
            <person name="Nash W.E."/>
            <person name="Mardis E.R."/>
            <person name="Wilson R.K."/>
        </authorList>
    </citation>
    <scope>NUCLEOTIDE SEQUENCE [LARGE SCALE GENOMIC DNA]</scope>
    <source>
        <strain evidence="1">DSM 14662</strain>
    </source>
</reference>
<keyword evidence="2" id="KW-1185">Reference proteome</keyword>
<dbReference type="HOGENOM" id="CLU_3211596_0_0_9"/>
<reference evidence="1" key="2">
    <citation type="submission" date="2013-11" db="EMBL/GenBank/DDBJ databases">
        <title>Draft genome sequence of Anaerostipes caccae (DSM 14662).</title>
        <authorList>
            <person name="Sudarsanam P."/>
            <person name="Ley R."/>
            <person name="Guruge J."/>
            <person name="Turnbaugh P.J."/>
            <person name="Mahowald M."/>
            <person name="Liep D."/>
            <person name="Gordon J."/>
        </authorList>
    </citation>
    <scope>NUCLEOTIDE SEQUENCE</scope>
    <source>
        <strain evidence="1">DSM 14662</strain>
    </source>
</reference>
<dbReference type="AlphaFoldDB" id="B0MFN8"/>
<name>B0MFN8_ANACD</name>
<comment type="caution">
    <text evidence="1">The sequence shown here is derived from an EMBL/GenBank/DDBJ whole genome shotgun (WGS) entry which is preliminary data.</text>
</comment>
<evidence type="ECO:0000313" key="1">
    <source>
        <dbReference type="EMBL" id="EDR96908.1"/>
    </source>
</evidence>
<organism evidence="1 2">
    <name type="scientific">Anaerostipes caccae (strain DSM 14662 / CCUG 47493 / JCM 13470 / NCIMB 13811 / L1-92)</name>
    <dbReference type="NCBI Taxonomy" id="411490"/>
    <lineage>
        <taxon>Bacteria</taxon>
        <taxon>Bacillati</taxon>
        <taxon>Bacillota</taxon>
        <taxon>Clostridia</taxon>
        <taxon>Lachnospirales</taxon>
        <taxon>Lachnospiraceae</taxon>
        <taxon>Anaerostipes</taxon>
    </lineage>
</organism>
<proteinExistence type="predicted"/>
<dbReference type="EMBL" id="ABAX03000014">
    <property type="protein sequence ID" value="EDR96908.1"/>
    <property type="molecule type" value="Genomic_DNA"/>
</dbReference>
<protein>
    <submittedName>
        <fullName evidence="1">Uncharacterized protein</fullName>
    </submittedName>
</protein>
<evidence type="ECO:0000313" key="2">
    <source>
        <dbReference type="Proteomes" id="UP000004935"/>
    </source>
</evidence>
<gene>
    <name evidence="1" type="ORF">ANACAC_02137</name>
</gene>
<sequence length="44" mass="5237">MNDIFRMISARLLECLAPIMQKMDIMYDLLKVLICDLVILEIFF</sequence>